<organism evidence="1">
    <name type="scientific">Phanerochaete carnosa</name>
    <dbReference type="NCBI Taxonomy" id="231932"/>
    <lineage>
        <taxon>Eukaryota</taxon>
        <taxon>Fungi</taxon>
        <taxon>Dikarya</taxon>
        <taxon>Basidiomycota</taxon>
        <taxon>Agaricomycotina</taxon>
        <taxon>Agaricomycetes</taxon>
        <taxon>Polyporales</taxon>
        <taxon>Phanerochaetaceae</taxon>
        <taxon>Phanerochaete</taxon>
    </lineage>
</organism>
<accession>A0A895KWM6</accession>
<protein>
    <submittedName>
        <fullName evidence="1">Uncharacterized protein</fullName>
    </submittedName>
</protein>
<name>A0A895KWM6_9APHY</name>
<keyword evidence="1" id="KW-0496">Mitochondrion</keyword>
<geneLocation type="mitochondrion" evidence="1"/>
<proteinExistence type="predicted"/>
<sequence>MILNNSKFSTKNNHIRLLNNYVQNKFNIKNYLLGNNNNLVGTIIAFRKGLVKSRFFEYVEAKNNDPKNKHYLPESFAVLLYFDHRVGRIVRYLFNPNLIFWGKEPFVVDYNKEPSEAMDWLNSIYSKINYSGQPDYVGKETNPYLYNIKHHLLHKRFLIESRQDDLKHIEHDDYNTKYLFNGKITSSMLKIFIVELIRDYFLTKNIYSSCDMNIIRENTNPVDYFEYDNAIIKAKVSRQTEISTDKIKYINVDPVLEYPENKDIYTQKSFKTGKFINNVSKHLNINYVQKKNNELPPVINDLKKFINASTIQNKKFLDNRIDRFNKLTELKLSKLSK</sequence>
<dbReference type="GeneID" id="67278558"/>
<dbReference type="EMBL" id="MT090080">
    <property type="protein sequence ID" value="QRZ60412.1"/>
    <property type="molecule type" value="Genomic_DNA"/>
</dbReference>
<gene>
    <name evidence="1" type="primary">orf337</name>
</gene>
<dbReference type="RefSeq" id="YP_010170430.1">
    <property type="nucleotide sequence ID" value="NC_057606.1"/>
</dbReference>
<reference evidence="1" key="1">
    <citation type="journal article" date="2020" name="Int. J. Biol. Macromol.">
        <title>The 206 kbp mitochondrial genome of Phanerochaete carnosa reveals dynamics of introns, accumulation of repeat sequences and plasmid-derived genes.</title>
        <authorList>
            <person name="Wang X."/>
            <person name="Song A."/>
            <person name="Wang F."/>
            <person name="Chen M."/>
            <person name="Li X."/>
            <person name="Li Q."/>
            <person name="Liu N."/>
        </authorList>
    </citation>
    <scope>NUCLEOTIDE SEQUENCE</scope>
</reference>
<dbReference type="AlphaFoldDB" id="A0A895KWM6"/>
<evidence type="ECO:0000313" key="1">
    <source>
        <dbReference type="EMBL" id="QRZ60412.1"/>
    </source>
</evidence>